<dbReference type="GO" id="GO:0003700">
    <property type="term" value="F:DNA-binding transcription factor activity"/>
    <property type="evidence" value="ECO:0007669"/>
    <property type="project" value="InterPro"/>
</dbReference>
<proteinExistence type="predicted"/>
<dbReference type="Gene3D" id="1.10.10.10">
    <property type="entry name" value="Winged helix-like DNA-binding domain superfamily/Winged helix DNA-binding domain"/>
    <property type="match status" value="1"/>
</dbReference>
<dbReference type="AlphaFoldDB" id="A0A7W1WWM2"/>
<keyword evidence="3" id="KW-1185">Reference proteome</keyword>
<gene>
    <name evidence="2" type="ORF">H1S06_04260</name>
</gene>
<sequence length="159" mass="18384">MSTRRKIDMYDPLSDNFKRCEFPFYWVAQLDALYTQEMDRLLKRVDMDIPRWRIIMILKEHSELSISEIAGHAVAKLPTTTKILYRMRDEGLVLLKTSPEDGRVTLVSLTGKGLERLEEIRGSVSQLFRRSFKGLTSAQIERANTLLAKMYNNLTQGAD</sequence>
<name>A0A7W1WWM2_9GAMM</name>
<dbReference type="SMART" id="SM00347">
    <property type="entry name" value="HTH_MARR"/>
    <property type="match status" value="1"/>
</dbReference>
<dbReference type="PANTHER" id="PTHR33164:SF43">
    <property type="entry name" value="HTH-TYPE TRANSCRIPTIONAL REPRESSOR YETL"/>
    <property type="match status" value="1"/>
</dbReference>
<dbReference type="RefSeq" id="WP_181737581.1">
    <property type="nucleotide sequence ID" value="NZ_JACEMT010000037.1"/>
</dbReference>
<comment type="caution">
    <text evidence="2">The sequence shown here is derived from an EMBL/GenBank/DDBJ whole genome shotgun (WGS) entry which is preliminary data.</text>
</comment>
<dbReference type="Proteomes" id="UP000538931">
    <property type="component" value="Unassembled WGS sequence"/>
</dbReference>
<organism evidence="2 3">
    <name type="scientific">Marinobacterium marinum</name>
    <dbReference type="NCBI Taxonomy" id="2756129"/>
    <lineage>
        <taxon>Bacteria</taxon>
        <taxon>Pseudomonadati</taxon>
        <taxon>Pseudomonadota</taxon>
        <taxon>Gammaproteobacteria</taxon>
        <taxon>Oceanospirillales</taxon>
        <taxon>Oceanospirillaceae</taxon>
        <taxon>Marinobacterium</taxon>
    </lineage>
</organism>
<dbReference type="InterPro" id="IPR036390">
    <property type="entry name" value="WH_DNA-bd_sf"/>
</dbReference>
<evidence type="ECO:0000313" key="3">
    <source>
        <dbReference type="Proteomes" id="UP000538931"/>
    </source>
</evidence>
<dbReference type="PROSITE" id="PS50995">
    <property type="entry name" value="HTH_MARR_2"/>
    <property type="match status" value="1"/>
</dbReference>
<protein>
    <submittedName>
        <fullName evidence="2">MarR family transcriptional regulator</fullName>
    </submittedName>
</protein>
<dbReference type="SUPFAM" id="SSF46785">
    <property type="entry name" value="Winged helix' DNA-binding domain"/>
    <property type="match status" value="1"/>
</dbReference>
<evidence type="ECO:0000259" key="1">
    <source>
        <dbReference type="PROSITE" id="PS50995"/>
    </source>
</evidence>
<accession>A0A7W1WWM2</accession>
<dbReference type="Pfam" id="PF01047">
    <property type="entry name" value="MarR"/>
    <property type="match status" value="1"/>
</dbReference>
<dbReference type="InterPro" id="IPR000835">
    <property type="entry name" value="HTH_MarR-typ"/>
</dbReference>
<dbReference type="PANTHER" id="PTHR33164">
    <property type="entry name" value="TRANSCRIPTIONAL REGULATOR, MARR FAMILY"/>
    <property type="match status" value="1"/>
</dbReference>
<dbReference type="GO" id="GO:0006950">
    <property type="term" value="P:response to stress"/>
    <property type="evidence" value="ECO:0007669"/>
    <property type="project" value="TreeGrafter"/>
</dbReference>
<evidence type="ECO:0000313" key="2">
    <source>
        <dbReference type="EMBL" id="MBA4501575.1"/>
    </source>
</evidence>
<dbReference type="InterPro" id="IPR039422">
    <property type="entry name" value="MarR/SlyA-like"/>
</dbReference>
<feature type="domain" description="HTH marR-type" evidence="1">
    <location>
        <begin position="1"/>
        <end position="152"/>
    </location>
</feature>
<reference evidence="2 3" key="1">
    <citation type="submission" date="2020-07" db="EMBL/GenBank/DDBJ databases">
        <title>Bacterium isolated from marien macroalgae.</title>
        <authorList>
            <person name="Zhu K."/>
            <person name="Lu D."/>
            <person name="Du Z."/>
        </authorList>
    </citation>
    <scope>NUCLEOTIDE SEQUENCE [LARGE SCALE GENOMIC DNA]</scope>
    <source>
        <strain evidence="2 3">3-1745</strain>
    </source>
</reference>
<dbReference type="InterPro" id="IPR036388">
    <property type="entry name" value="WH-like_DNA-bd_sf"/>
</dbReference>
<dbReference type="EMBL" id="JACEMT010000037">
    <property type="protein sequence ID" value="MBA4501575.1"/>
    <property type="molecule type" value="Genomic_DNA"/>
</dbReference>